<name>A0A074ZYB8_OPIVI</name>
<dbReference type="CTD" id="20316854"/>
<gene>
    <name evidence="2" type="ORF">T265_02666</name>
</gene>
<protein>
    <submittedName>
        <fullName evidence="2">Uncharacterized protein</fullName>
    </submittedName>
</protein>
<reference evidence="2 3" key="1">
    <citation type="submission" date="2013-11" db="EMBL/GenBank/DDBJ databases">
        <title>Opisthorchis viverrini - life in the bile duct.</title>
        <authorList>
            <person name="Young N.D."/>
            <person name="Nagarajan N."/>
            <person name="Lin S.J."/>
            <person name="Korhonen P.K."/>
            <person name="Jex A.R."/>
            <person name="Hall R.S."/>
            <person name="Safavi-Hemami H."/>
            <person name="Kaewkong W."/>
            <person name="Bertrand D."/>
            <person name="Gao S."/>
            <person name="Seet Q."/>
            <person name="Wongkham S."/>
            <person name="Teh B.T."/>
            <person name="Wongkham C."/>
            <person name="Intapan P.M."/>
            <person name="Maleewong W."/>
            <person name="Yang X."/>
            <person name="Hu M."/>
            <person name="Wang Z."/>
            <person name="Hofmann A."/>
            <person name="Sternberg P.W."/>
            <person name="Tan P."/>
            <person name="Wang J."/>
            <person name="Gasser R.B."/>
        </authorList>
    </citation>
    <scope>NUCLEOTIDE SEQUENCE [LARGE SCALE GENOMIC DNA]</scope>
</reference>
<dbReference type="EMBL" id="KL596652">
    <property type="protein sequence ID" value="KER30987.1"/>
    <property type="molecule type" value="Genomic_DNA"/>
</dbReference>
<dbReference type="Proteomes" id="UP000054324">
    <property type="component" value="Unassembled WGS sequence"/>
</dbReference>
<keyword evidence="3" id="KW-1185">Reference proteome</keyword>
<accession>A0A074ZYB8</accession>
<dbReference type="RefSeq" id="XP_009165232.1">
    <property type="nucleotide sequence ID" value="XM_009166968.1"/>
</dbReference>
<evidence type="ECO:0000313" key="3">
    <source>
        <dbReference type="Proteomes" id="UP000054324"/>
    </source>
</evidence>
<dbReference type="GeneID" id="20316854"/>
<dbReference type="AlphaFoldDB" id="A0A074ZYB8"/>
<dbReference type="KEGG" id="ovi:T265_02666"/>
<sequence length="112" mass="12589">MKPAANANDCGALLDKPQFNKIHPTSNGPRLRNSPGDAYTKRRRRMKYPTTLPRRPAPQSEITTIASAQPHEVRLNGLLKGRTIRLPWITFEQVLLAITVELWGYGPTSLQD</sequence>
<evidence type="ECO:0000313" key="2">
    <source>
        <dbReference type="EMBL" id="KER30987.1"/>
    </source>
</evidence>
<evidence type="ECO:0000256" key="1">
    <source>
        <dbReference type="SAM" id="MobiDB-lite"/>
    </source>
</evidence>
<organism evidence="2 3">
    <name type="scientific">Opisthorchis viverrini</name>
    <name type="common">Southeast Asian liver fluke</name>
    <dbReference type="NCBI Taxonomy" id="6198"/>
    <lineage>
        <taxon>Eukaryota</taxon>
        <taxon>Metazoa</taxon>
        <taxon>Spiralia</taxon>
        <taxon>Lophotrochozoa</taxon>
        <taxon>Platyhelminthes</taxon>
        <taxon>Trematoda</taxon>
        <taxon>Digenea</taxon>
        <taxon>Opisthorchiida</taxon>
        <taxon>Opisthorchiata</taxon>
        <taxon>Opisthorchiidae</taxon>
        <taxon>Opisthorchis</taxon>
    </lineage>
</organism>
<feature type="region of interest" description="Disordered" evidence="1">
    <location>
        <begin position="1"/>
        <end position="57"/>
    </location>
</feature>
<proteinExistence type="predicted"/>